<keyword evidence="11" id="KW-1185">Reference proteome</keyword>
<feature type="transmembrane region" description="Helical" evidence="8">
    <location>
        <begin position="389"/>
        <end position="414"/>
    </location>
</feature>
<accession>A0A4V5N7B3</accession>
<feature type="transmembrane region" description="Helical" evidence="8">
    <location>
        <begin position="180"/>
        <end position="202"/>
    </location>
</feature>
<feature type="transmembrane region" description="Helical" evidence="8">
    <location>
        <begin position="364"/>
        <end position="383"/>
    </location>
</feature>
<evidence type="ECO:0000313" key="10">
    <source>
        <dbReference type="EMBL" id="TKA38989.1"/>
    </source>
</evidence>
<evidence type="ECO:0000256" key="5">
    <source>
        <dbReference type="ARBA" id="ARBA00022989"/>
    </source>
</evidence>
<evidence type="ECO:0000256" key="4">
    <source>
        <dbReference type="ARBA" id="ARBA00022692"/>
    </source>
</evidence>
<sequence length="433" mass="47932">MDRIERVLSRPVAKPYRSKGIEAAEPPYLNASGQLDFAPGDIENPKNWSVARRCYITTVAVLLVVNATFASSSPSGCLEGIARELHVSLEAAGLVITLFLLGYCAGPLVWAPLSEFYGRRWIFYITFIMYLAFNFLCAFANNFGALLVGRFLTGTFASAALSNAPGVLADIWGPIERGNAMALFSTMTFIGPALGPVISGFLELKENWRWNFYVVLWLGAATTVLMFTIPETLPSVVLLNKARRIRRLKVPGYEDVKAPVEATDRSLVGIFKVALSRPWKILIDPISFFVAVYLSVVYALLYMLFTIYPIVFQQRRGWNSGVGELPLIGTVIGACIGGALIFWNSTRDKKRMLAGYKGRPEDRLPVAMVGGILFPITMFWFAWTAEYNSIHWIVPTIAGVFLSTSILLIFVAYLNYLTDTYLMFAASALAANT</sequence>
<feature type="domain" description="Major facilitator superfamily (MFS) profile" evidence="9">
    <location>
        <begin position="56"/>
        <end position="433"/>
    </location>
</feature>
<dbReference type="GO" id="GO:0005886">
    <property type="term" value="C:plasma membrane"/>
    <property type="evidence" value="ECO:0007669"/>
    <property type="project" value="UniProtKB-SubCell"/>
</dbReference>
<evidence type="ECO:0000256" key="6">
    <source>
        <dbReference type="ARBA" id="ARBA00023136"/>
    </source>
</evidence>
<dbReference type="SUPFAM" id="SSF103473">
    <property type="entry name" value="MFS general substrate transporter"/>
    <property type="match status" value="1"/>
</dbReference>
<dbReference type="PANTHER" id="PTHR23502">
    <property type="entry name" value="MAJOR FACILITATOR SUPERFAMILY"/>
    <property type="match status" value="1"/>
</dbReference>
<dbReference type="PANTHER" id="PTHR23502:SF186">
    <property type="entry name" value="MAJOR FACILITATOR SUPERFAMILY (MFS) PROFILE DOMAIN-CONTAINING PROTEIN"/>
    <property type="match status" value="1"/>
</dbReference>
<dbReference type="OrthoDB" id="6770063at2759"/>
<dbReference type="GO" id="GO:0022857">
    <property type="term" value="F:transmembrane transporter activity"/>
    <property type="evidence" value="ECO:0007669"/>
    <property type="project" value="InterPro"/>
</dbReference>
<keyword evidence="2" id="KW-0813">Transport</keyword>
<reference evidence="10 11" key="1">
    <citation type="submission" date="2017-03" db="EMBL/GenBank/DDBJ databases">
        <title>Genomes of endolithic fungi from Antarctica.</title>
        <authorList>
            <person name="Coleine C."/>
            <person name="Masonjones S."/>
            <person name="Stajich J.E."/>
        </authorList>
    </citation>
    <scope>NUCLEOTIDE SEQUENCE [LARGE SCALE GENOMIC DNA]</scope>
    <source>
        <strain evidence="10 11">CCFEE 5187</strain>
    </source>
</reference>
<dbReference type="STRING" id="331657.A0A4V5N7B3"/>
<evidence type="ECO:0000256" key="1">
    <source>
        <dbReference type="ARBA" id="ARBA00004651"/>
    </source>
</evidence>
<feature type="transmembrane region" description="Helical" evidence="8">
    <location>
        <begin position="54"/>
        <end position="71"/>
    </location>
</feature>
<keyword evidence="6 8" id="KW-0472">Membrane</keyword>
<evidence type="ECO:0000256" key="7">
    <source>
        <dbReference type="ARBA" id="ARBA00038459"/>
    </source>
</evidence>
<evidence type="ECO:0000256" key="3">
    <source>
        <dbReference type="ARBA" id="ARBA00022475"/>
    </source>
</evidence>
<feature type="transmembrane region" description="Helical" evidence="8">
    <location>
        <begin position="325"/>
        <end position="343"/>
    </location>
</feature>
<dbReference type="Gene3D" id="1.20.1250.20">
    <property type="entry name" value="MFS general substrate transporter like domains"/>
    <property type="match status" value="1"/>
</dbReference>
<keyword evidence="4 8" id="KW-0812">Transmembrane</keyword>
<dbReference type="InterPro" id="IPR011701">
    <property type="entry name" value="MFS"/>
</dbReference>
<name>A0A4V5N7B3_9PEZI</name>
<organism evidence="10 11">
    <name type="scientific">Cryomyces minteri</name>
    <dbReference type="NCBI Taxonomy" id="331657"/>
    <lineage>
        <taxon>Eukaryota</taxon>
        <taxon>Fungi</taxon>
        <taxon>Dikarya</taxon>
        <taxon>Ascomycota</taxon>
        <taxon>Pezizomycotina</taxon>
        <taxon>Dothideomycetes</taxon>
        <taxon>Dothideomycetes incertae sedis</taxon>
        <taxon>Cryomyces</taxon>
    </lineage>
</organism>
<comment type="similarity">
    <text evidence="7">Belongs to the major facilitator superfamily. DHA1 family. Polyamines/proton antiporter (TC 2.A.1.2.16) subfamily.</text>
</comment>
<evidence type="ECO:0000256" key="2">
    <source>
        <dbReference type="ARBA" id="ARBA00022448"/>
    </source>
</evidence>
<comment type="subcellular location">
    <subcellularLocation>
        <location evidence="1">Cell membrane</location>
        <topology evidence="1">Multi-pass membrane protein</topology>
    </subcellularLocation>
</comment>
<dbReference type="AlphaFoldDB" id="A0A4V5N7B3"/>
<evidence type="ECO:0000313" key="11">
    <source>
        <dbReference type="Proteomes" id="UP000308768"/>
    </source>
</evidence>
<feature type="transmembrane region" description="Helical" evidence="8">
    <location>
        <begin position="122"/>
        <end position="141"/>
    </location>
</feature>
<proteinExistence type="inferred from homology"/>
<keyword evidence="3" id="KW-1003">Cell membrane</keyword>
<dbReference type="InterPro" id="IPR020846">
    <property type="entry name" value="MFS_dom"/>
</dbReference>
<feature type="transmembrane region" description="Helical" evidence="8">
    <location>
        <begin position="286"/>
        <end position="305"/>
    </location>
</feature>
<feature type="transmembrane region" description="Helical" evidence="8">
    <location>
        <begin position="147"/>
        <end position="168"/>
    </location>
</feature>
<dbReference type="Pfam" id="PF07690">
    <property type="entry name" value="MFS_1"/>
    <property type="match status" value="1"/>
</dbReference>
<gene>
    <name evidence="10" type="ORF">B0A49_13713</name>
</gene>
<feature type="non-terminal residue" evidence="10">
    <location>
        <position position="433"/>
    </location>
</feature>
<dbReference type="Proteomes" id="UP000308768">
    <property type="component" value="Unassembled WGS sequence"/>
</dbReference>
<dbReference type="EMBL" id="NAJN01003476">
    <property type="protein sequence ID" value="TKA38989.1"/>
    <property type="molecule type" value="Genomic_DNA"/>
</dbReference>
<evidence type="ECO:0000256" key="8">
    <source>
        <dbReference type="SAM" id="Phobius"/>
    </source>
</evidence>
<feature type="transmembrane region" description="Helical" evidence="8">
    <location>
        <begin position="214"/>
        <end position="239"/>
    </location>
</feature>
<keyword evidence="5 8" id="KW-1133">Transmembrane helix</keyword>
<evidence type="ECO:0000259" key="9">
    <source>
        <dbReference type="PROSITE" id="PS50850"/>
    </source>
</evidence>
<dbReference type="InterPro" id="IPR036259">
    <property type="entry name" value="MFS_trans_sf"/>
</dbReference>
<comment type="caution">
    <text evidence="10">The sequence shown here is derived from an EMBL/GenBank/DDBJ whole genome shotgun (WGS) entry which is preliminary data.</text>
</comment>
<feature type="transmembrane region" description="Helical" evidence="8">
    <location>
        <begin position="91"/>
        <end position="110"/>
    </location>
</feature>
<dbReference type="PROSITE" id="PS50850">
    <property type="entry name" value="MFS"/>
    <property type="match status" value="1"/>
</dbReference>
<protein>
    <recommendedName>
        <fullName evidence="9">Major facilitator superfamily (MFS) profile domain-containing protein</fullName>
    </recommendedName>
</protein>